<dbReference type="Proteomes" id="UP000281098">
    <property type="component" value="Unassembled WGS sequence"/>
</dbReference>
<reference evidence="1 2" key="1">
    <citation type="submission" date="2018-08" db="EMBL/GenBank/DDBJ databases">
        <title>Comparative analysis of Burkholderia isolates from Puerto Rico.</title>
        <authorList>
            <person name="Hall C."/>
            <person name="Sahl J."/>
            <person name="Wagner D."/>
        </authorList>
    </citation>
    <scope>NUCLEOTIDE SEQUENCE [LARGE SCALE GENOMIC DNA]</scope>
    <source>
        <strain evidence="1 2">Bp8966</strain>
    </source>
</reference>
<dbReference type="InterPro" id="IPR036388">
    <property type="entry name" value="WH-like_DNA-bd_sf"/>
</dbReference>
<dbReference type="Pfam" id="PF13412">
    <property type="entry name" value="HTH_24"/>
    <property type="match status" value="1"/>
</dbReference>
<organism evidence="1 2">
    <name type="scientific">Burkholderia stagnalis</name>
    <dbReference type="NCBI Taxonomy" id="1503054"/>
    <lineage>
        <taxon>Bacteria</taxon>
        <taxon>Pseudomonadati</taxon>
        <taxon>Pseudomonadota</taxon>
        <taxon>Betaproteobacteria</taxon>
        <taxon>Burkholderiales</taxon>
        <taxon>Burkholderiaceae</taxon>
        <taxon>Burkholderia</taxon>
        <taxon>Burkholderia cepacia complex</taxon>
    </lineage>
</organism>
<sequence length="113" mass="12441">MAERMMGHTARLICETLAQTPNMTANQVAESLDKTFEAIKKPLRKLIDEGYVKRGRREKGGFSMCLTGKPYPPSSANARLPDPAFLRASRIEEGFGVLIPAMRAMVESGRISA</sequence>
<gene>
    <name evidence="1" type="ORF">DF017_07320</name>
</gene>
<keyword evidence="2" id="KW-1185">Reference proteome</keyword>
<evidence type="ECO:0000313" key="2">
    <source>
        <dbReference type="Proteomes" id="UP000281098"/>
    </source>
</evidence>
<dbReference type="EMBL" id="QTPM01000006">
    <property type="protein sequence ID" value="RQY96452.1"/>
    <property type="molecule type" value="Genomic_DNA"/>
</dbReference>
<evidence type="ECO:0008006" key="3">
    <source>
        <dbReference type="Google" id="ProtNLM"/>
    </source>
</evidence>
<comment type="caution">
    <text evidence="1">The sequence shown here is derived from an EMBL/GenBank/DDBJ whole genome shotgun (WGS) entry which is preliminary data.</text>
</comment>
<dbReference type="SUPFAM" id="SSF46785">
    <property type="entry name" value="Winged helix' DNA-binding domain"/>
    <property type="match status" value="1"/>
</dbReference>
<dbReference type="InterPro" id="IPR036390">
    <property type="entry name" value="WH_DNA-bd_sf"/>
</dbReference>
<proteinExistence type="predicted"/>
<dbReference type="RefSeq" id="WP_124547228.1">
    <property type="nucleotide sequence ID" value="NZ_QTOI01000005.1"/>
</dbReference>
<evidence type="ECO:0000313" key="1">
    <source>
        <dbReference type="EMBL" id="RQY96452.1"/>
    </source>
</evidence>
<protein>
    <recommendedName>
        <fullName evidence="3">MarR family transcriptional regulator</fullName>
    </recommendedName>
</protein>
<dbReference type="Gene3D" id="1.10.10.10">
    <property type="entry name" value="Winged helix-like DNA-binding domain superfamily/Winged helix DNA-binding domain"/>
    <property type="match status" value="1"/>
</dbReference>
<accession>A0ABX9YUR8</accession>
<name>A0ABX9YUR8_9BURK</name>